<feature type="domain" description="Protein kinase" evidence="12">
    <location>
        <begin position="35"/>
        <end position="293"/>
    </location>
</feature>
<evidence type="ECO:0000256" key="1">
    <source>
        <dbReference type="ARBA" id="ARBA00012513"/>
    </source>
</evidence>
<dbReference type="Proteomes" id="UP000594454">
    <property type="component" value="Chromosome 5"/>
</dbReference>
<keyword evidence="14" id="KW-1185">Reference proteome</keyword>
<dbReference type="OMA" id="HPWFNPN"/>
<dbReference type="GO" id="GO:0043065">
    <property type="term" value="P:positive regulation of apoptotic process"/>
    <property type="evidence" value="ECO:0007669"/>
    <property type="project" value="TreeGrafter"/>
</dbReference>
<dbReference type="FunFam" id="3.30.200.20:FF:000175">
    <property type="entry name" value="Serine/threonine-protein kinase 17B"/>
    <property type="match status" value="1"/>
</dbReference>
<comment type="catalytic activity">
    <reaction evidence="8">
        <text>L-threonyl-[protein] + ATP = O-phospho-L-threonyl-[protein] + ADP + H(+)</text>
        <dbReference type="Rhea" id="RHEA:46608"/>
        <dbReference type="Rhea" id="RHEA-COMP:11060"/>
        <dbReference type="Rhea" id="RHEA-COMP:11605"/>
        <dbReference type="ChEBI" id="CHEBI:15378"/>
        <dbReference type="ChEBI" id="CHEBI:30013"/>
        <dbReference type="ChEBI" id="CHEBI:30616"/>
        <dbReference type="ChEBI" id="CHEBI:61977"/>
        <dbReference type="ChEBI" id="CHEBI:456216"/>
        <dbReference type="EC" id="2.7.11.1"/>
    </reaction>
</comment>
<dbReference type="GO" id="GO:0004674">
    <property type="term" value="F:protein serine/threonine kinase activity"/>
    <property type="evidence" value="ECO:0007669"/>
    <property type="project" value="UniProtKB-KW"/>
</dbReference>
<proteinExistence type="inferred from homology"/>
<dbReference type="SUPFAM" id="SSF56112">
    <property type="entry name" value="Protein kinase-like (PK-like)"/>
    <property type="match status" value="1"/>
</dbReference>
<evidence type="ECO:0000313" key="13">
    <source>
        <dbReference type="EMBL" id="CAD7090763.1"/>
    </source>
</evidence>
<keyword evidence="5" id="KW-0547">Nucleotide-binding</keyword>
<evidence type="ECO:0000256" key="8">
    <source>
        <dbReference type="ARBA" id="ARBA00047899"/>
    </source>
</evidence>
<feature type="compositionally biased region" description="Low complexity" evidence="11">
    <location>
        <begin position="600"/>
        <end position="614"/>
    </location>
</feature>
<feature type="compositionally biased region" description="Pro residues" evidence="11">
    <location>
        <begin position="563"/>
        <end position="572"/>
    </location>
</feature>
<keyword evidence="4" id="KW-0808">Transferase</keyword>
<feature type="compositionally biased region" description="Basic and acidic residues" evidence="11">
    <location>
        <begin position="582"/>
        <end position="597"/>
    </location>
</feature>
<evidence type="ECO:0000256" key="4">
    <source>
        <dbReference type="ARBA" id="ARBA00022679"/>
    </source>
</evidence>
<feature type="region of interest" description="Disordered" evidence="11">
    <location>
        <begin position="335"/>
        <end position="360"/>
    </location>
</feature>
<evidence type="ECO:0000256" key="11">
    <source>
        <dbReference type="SAM" id="MobiDB-lite"/>
    </source>
</evidence>
<dbReference type="FunCoup" id="A0A7R8V195">
    <property type="interactions" value="215"/>
</dbReference>
<comment type="similarity">
    <text evidence="10">Belongs to the protein kinase superfamily. CAMK Ser/Thr protein kinase family. DAP kinase subfamily.</text>
</comment>
<dbReference type="PROSITE" id="PS00108">
    <property type="entry name" value="PROTEIN_KINASE_ST"/>
    <property type="match status" value="1"/>
</dbReference>
<dbReference type="Gene3D" id="3.30.200.20">
    <property type="entry name" value="Phosphorylase Kinase, domain 1"/>
    <property type="match status" value="1"/>
</dbReference>
<evidence type="ECO:0000313" key="14">
    <source>
        <dbReference type="Proteomes" id="UP000594454"/>
    </source>
</evidence>
<dbReference type="AlphaFoldDB" id="A0A7R8V195"/>
<evidence type="ECO:0000259" key="12">
    <source>
        <dbReference type="PROSITE" id="PS50011"/>
    </source>
</evidence>
<dbReference type="SMART" id="SM00220">
    <property type="entry name" value="S_TKc"/>
    <property type="match status" value="1"/>
</dbReference>
<evidence type="ECO:0000256" key="2">
    <source>
        <dbReference type="ARBA" id="ARBA00022527"/>
    </source>
</evidence>
<gene>
    <name evidence="13" type="ORF">HERILL_LOCUS13224</name>
</gene>
<dbReference type="PROSITE" id="PS50011">
    <property type="entry name" value="PROTEIN_KINASE_DOM"/>
    <property type="match status" value="1"/>
</dbReference>
<protein>
    <recommendedName>
        <fullName evidence="1">non-specific serine/threonine protein kinase</fullName>
        <ecNumber evidence="1">2.7.11.1</ecNumber>
    </recommendedName>
</protein>
<dbReference type="GO" id="GO:0035556">
    <property type="term" value="P:intracellular signal transduction"/>
    <property type="evidence" value="ECO:0007669"/>
    <property type="project" value="TreeGrafter"/>
</dbReference>
<dbReference type="InterPro" id="IPR011009">
    <property type="entry name" value="Kinase-like_dom_sf"/>
</dbReference>
<feature type="compositionally biased region" description="Low complexity" evidence="11">
    <location>
        <begin position="383"/>
        <end position="403"/>
    </location>
</feature>
<dbReference type="Gene3D" id="1.10.510.10">
    <property type="entry name" value="Transferase(Phosphotransferase) domain 1"/>
    <property type="match status" value="1"/>
</dbReference>
<dbReference type="EC" id="2.7.11.1" evidence="1"/>
<evidence type="ECO:0000256" key="3">
    <source>
        <dbReference type="ARBA" id="ARBA00022553"/>
    </source>
</evidence>
<dbReference type="CDD" id="cd14106">
    <property type="entry name" value="STKc_DRAK"/>
    <property type="match status" value="1"/>
</dbReference>
<accession>A0A7R8V195</accession>
<sequence>MLSDGIRPIGDGLLDVEEERLRALLVPQDINEVYEVEQTPFARGKFAAVRRAVHKSSGTHFAAKFLKRRRRAQSSDKEIKHEIAVLMLCSGSENIVKLNAVHESRSDTALLLELATGGELQAILDDEGSLTEAQARFCMRQVLKALQFLHKRSIAHLDLKPQNILLAGKRVEDGLKLCDFGISRVIENGSKIREILGTPDYVAPEVLQYDPLSLQTDIWSVGVLAYVLLTGCTPFGGDTKQETFLNISQCSLTFPDELFKDVSQGAIDFIKSTLRIKPEDRLNAIQCLEHIWLKDESPMSSTFLSVSRNSTDHPRRYDSGKDLDFETVDIKKKNKSGDDYRSNEYKSPSTTTTTTNGCASDRYNIKSTELNIDTNRSRYKYRSTSPSSRLTNNSSSSTVSDDCSSNEHDKENFLVNSTNVLSTSNIRLSSLQKYGTTHELSSKISAQSKLSSSVSTKLSTSNSAKYVNIESCNGTASLKHYHTTTNGAHEPVDYVRSCIEKIRSPTNGSTPTAVTTATICIFPDAPTTPKVIRKTPPETTRSVKALVKKFQLESEESNASGVPPLPSTPPPSMLSTASTTGKLEKPHINENDSDYRVVDSSSNHNSSNSSNNSNSYKSTCVFCLTCGGPGCRHSGRTSVSKSSGNLGIDQGIIC</sequence>
<feature type="compositionally biased region" description="Basic and acidic residues" evidence="11">
    <location>
        <begin position="335"/>
        <end position="344"/>
    </location>
</feature>
<feature type="region of interest" description="Disordered" evidence="11">
    <location>
        <begin position="553"/>
        <end position="614"/>
    </location>
</feature>
<keyword evidence="3" id="KW-0597">Phosphoprotein</keyword>
<evidence type="ECO:0000256" key="10">
    <source>
        <dbReference type="ARBA" id="ARBA00060827"/>
    </source>
</evidence>
<evidence type="ECO:0000256" key="7">
    <source>
        <dbReference type="ARBA" id="ARBA00022840"/>
    </source>
</evidence>
<dbReference type="PANTHER" id="PTHR24342">
    <property type="entry name" value="SERINE/THREONINE-PROTEIN KINASE 17"/>
    <property type="match status" value="1"/>
</dbReference>
<dbReference type="EMBL" id="LR899013">
    <property type="protein sequence ID" value="CAD7090763.1"/>
    <property type="molecule type" value="Genomic_DNA"/>
</dbReference>
<comment type="catalytic activity">
    <reaction evidence="9">
        <text>L-seryl-[protein] + ATP = O-phospho-L-seryl-[protein] + ADP + H(+)</text>
        <dbReference type="Rhea" id="RHEA:17989"/>
        <dbReference type="Rhea" id="RHEA-COMP:9863"/>
        <dbReference type="Rhea" id="RHEA-COMP:11604"/>
        <dbReference type="ChEBI" id="CHEBI:15378"/>
        <dbReference type="ChEBI" id="CHEBI:29999"/>
        <dbReference type="ChEBI" id="CHEBI:30616"/>
        <dbReference type="ChEBI" id="CHEBI:83421"/>
        <dbReference type="ChEBI" id="CHEBI:456216"/>
        <dbReference type="EC" id="2.7.11.1"/>
    </reaction>
</comment>
<keyword evidence="6" id="KW-0418">Kinase</keyword>
<organism evidence="13 14">
    <name type="scientific">Hermetia illucens</name>
    <name type="common">Black soldier fly</name>
    <dbReference type="NCBI Taxonomy" id="343691"/>
    <lineage>
        <taxon>Eukaryota</taxon>
        <taxon>Metazoa</taxon>
        <taxon>Ecdysozoa</taxon>
        <taxon>Arthropoda</taxon>
        <taxon>Hexapoda</taxon>
        <taxon>Insecta</taxon>
        <taxon>Pterygota</taxon>
        <taxon>Neoptera</taxon>
        <taxon>Endopterygota</taxon>
        <taxon>Diptera</taxon>
        <taxon>Brachycera</taxon>
        <taxon>Stratiomyomorpha</taxon>
        <taxon>Stratiomyidae</taxon>
        <taxon>Hermetiinae</taxon>
        <taxon>Hermetia</taxon>
    </lineage>
</organism>
<reference evidence="13 14" key="1">
    <citation type="submission" date="2020-11" db="EMBL/GenBank/DDBJ databases">
        <authorList>
            <person name="Wallbank WR R."/>
            <person name="Pardo Diaz C."/>
            <person name="Kozak K."/>
            <person name="Martin S."/>
            <person name="Jiggins C."/>
            <person name="Moest M."/>
            <person name="Warren A I."/>
            <person name="Generalovic N T."/>
            <person name="Byers J.R.P. K."/>
            <person name="Montejo-Kovacevich G."/>
            <person name="Yen C E."/>
        </authorList>
    </citation>
    <scope>NUCLEOTIDE SEQUENCE [LARGE SCALE GENOMIC DNA]</scope>
</reference>
<dbReference type="InterPro" id="IPR000719">
    <property type="entry name" value="Prot_kinase_dom"/>
</dbReference>
<name>A0A7R8V195_HERIL</name>
<dbReference type="PANTHER" id="PTHR24342:SF12">
    <property type="entry name" value="DEATH-ASSOCIATED PROTEIN KINASE RELATED"/>
    <property type="match status" value="1"/>
</dbReference>
<evidence type="ECO:0000256" key="9">
    <source>
        <dbReference type="ARBA" id="ARBA00048679"/>
    </source>
</evidence>
<dbReference type="Pfam" id="PF00069">
    <property type="entry name" value="Pkinase"/>
    <property type="match status" value="1"/>
</dbReference>
<dbReference type="OrthoDB" id="74764at2759"/>
<evidence type="ECO:0000256" key="5">
    <source>
        <dbReference type="ARBA" id="ARBA00022741"/>
    </source>
</evidence>
<keyword evidence="7" id="KW-0067">ATP-binding</keyword>
<dbReference type="InParanoid" id="A0A7R8V195"/>
<feature type="region of interest" description="Disordered" evidence="11">
    <location>
        <begin position="376"/>
        <end position="408"/>
    </location>
</feature>
<keyword evidence="2" id="KW-0723">Serine/threonine-protein kinase</keyword>
<dbReference type="GO" id="GO:0005634">
    <property type="term" value="C:nucleus"/>
    <property type="evidence" value="ECO:0007669"/>
    <property type="project" value="TreeGrafter"/>
</dbReference>
<evidence type="ECO:0000256" key="6">
    <source>
        <dbReference type="ARBA" id="ARBA00022777"/>
    </source>
</evidence>
<dbReference type="InterPro" id="IPR008271">
    <property type="entry name" value="Ser/Thr_kinase_AS"/>
</dbReference>
<dbReference type="GO" id="GO:0005524">
    <property type="term" value="F:ATP binding"/>
    <property type="evidence" value="ECO:0007669"/>
    <property type="project" value="UniProtKB-KW"/>
</dbReference>